<evidence type="ECO:0000256" key="11">
    <source>
        <dbReference type="ARBA" id="ARBA00022833"/>
    </source>
</evidence>
<evidence type="ECO:0000256" key="4">
    <source>
        <dbReference type="ARBA" id="ARBA00005250"/>
    </source>
</evidence>
<dbReference type="PANTHER" id="PTHR42951">
    <property type="entry name" value="METALLO-BETA-LACTAMASE DOMAIN-CONTAINING"/>
    <property type="match status" value="1"/>
</dbReference>
<evidence type="ECO:0000256" key="9">
    <source>
        <dbReference type="ARBA" id="ARBA00022764"/>
    </source>
</evidence>
<evidence type="ECO:0000256" key="15">
    <source>
        <dbReference type="ARBA" id="ARBA00048505"/>
    </source>
</evidence>
<evidence type="ECO:0000313" key="18">
    <source>
        <dbReference type="Proteomes" id="UP000641588"/>
    </source>
</evidence>
<proteinExistence type="inferred from homology"/>
<name>A0A972GXT8_9BACL</name>
<sequence length="245" mass="26155">MKLTDNVYVIGGGSLGYGISSPYDCNVYAFELEEKVILIDAGSGMGEEDLLRNLSEDGIATERIHCLILSHAHADHAGGASGLKMRLGIRVLASALTASIVESGDEERSSLSQARKEGVYPDGYRLTPCEVDQIIGEGDGVGIDSSIRLQVIPLPGHSADMIGLYDPGSRSLFAGDAIFEAGKLAVLTTRDFSMEQYRLSIERLSSLEVDHLFPGHGAAVLVDARASLLAAQHRFEQGLPPESIV</sequence>
<dbReference type="Proteomes" id="UP000641588">
    <property type="component" value="Unassembled WGS sequence"/>
</dbReference>
<dbReference type="GO" id="GO:0008270">
    <property type="term" value="F:zinc ion binding"/>
    <property type="evidence" value="ECO:0007669"/>
    <property type="project" value="InterPro"/>
</dbReference>
<keyword evidence="8" id="KW-0732">Signal</keyword>
<dbReference type="GO" id="GO:0008800">
    <property type="term" value="F:beta-lactamase activity"/>
    <property type="evidence" value="ECO:0007669"/>
    <property type="project" value="UniProtKB-EC"/>
</dbReference>
<dbReference type="PANTHER" id="PTHR42951:SF4">
    <property type="entry name" value="ACYL-COENZYME A THIOESTERASE MBLAC2"/>
    <property type="match status" value="1"/>
</dbReference>
<comment type="catalytic activity">
    <reaction evidence="1">
        <text>a beta-lactam + H2O = a substituted beta-amino acid</text>
        <dbReference type="Rhea" id="RHEA:20401"/>
        <dbReference type="ChEBI" id="CHEBI:15377"/>
        <dbReference type="ChEBI" id="CHEBI:35627"/>
        <dbReference type="ChEBI" id="CHEBI:140347"/>
        <dbReference type="EC" id="3.5.2.6"/>
    </reaction>
</comment>
<evidence type="ECO:0000256" key="14">
    <source>
        <dbReference type="ARBA" id="ARBA00034301"/>
    </source>
</evidence>
<comment type="catalytic activity">
    <reaction evidence="13">
        <text>3',5'-cyclic CMP + H2O = CMP + H(+)</text>
        <dbReference type="Rhea" id="RHEA:72675"/>
        <dbReference type="ChEBI" id="CHEBI:15377"/>
        <dbReference type="ChEBI" id="CHEBI:15378"/>
        <dbReference type="ChEBI" id="CHEBI:58003"/>
        <dbReference type="ChEBI" id="CHEBI:60377"/>
    </reaction>
    <physiologicalReaction direction="left-to-right" evidence="13">
        <dbReference type="Rhea" id="RHEA:72676"/>
    </physiologicalReaction>
</comment>
<keyword evidence="12" id="KW-0046">Antibiotic resistance</keyword>
<comment type="cofactor">
    <cofactor evidence="2">
        <name>Zn(2+)</name>
        <dbReference type="ChEBI" id="CHEBI:29105"/>
    </cofactor>
</comment>
<evidence type="ECO:0000256" key="5">
    <source>
        <dbReference type="ARBA" id="ARBA00011245"/>
    </source>
</evidence>
<gene>
    <name evidence="17" type="ORF">GC093_23425</name>
</gene>
<dbReference type="EC" id="3.5.2.6" evidence="6"/>
<evidence type="ECO:0000313" key="17">
    <source>
        <dbReference type="EMBL" id="NOU96153.1"/>
    </source>
</evidence>
<dbReference type="RefSeq" id="WP_171654368.1">
    <property type="nucleotide sequence ID" value="NZ_WHOD01000087.1"/>
</dbReference>
<dbReference type="SUPFAM" id="SSF56281">
    <property type="entry name" value="Metallo-hydrolase/oxidoreductase"/>
    <property type="match status" value="1"/>
</dbReference>
<comment type="subunit">
    <text evidence="5">Monomer.</text>
</comment>
<dbReference type="InterPro" id="IPR050855">
    <property type="entry name" value="NDM-1-like"/>
</dbReference>
<evidence type="ECO:0000256" key="7">
    <source>
        <dbReference type="ARBA" id="ARBA00022723"/>
    </source>
</evidence>
<dbReference type="AlphaFoldDB" id="A0A972GXT8"/>
<evidence type="ECO:0000256" key="13">
    <source>
        <dbReference type="ARBA" id="ARBA00034221"/>
    </source>
</evidence>
<evidence type="ECO:0000256" key="12">
    <source>
        <dbReference type="ARBA" id="ARBA00023251"/>
    </source>
</evidence>
<dbReference type="SMART" id="SM00849">
    <property type="entry name" value="Lactamase_B"/>
    <property type="match status" value="1"/>
</dbReference>
<comment type="similarity">
    <text evidence="4">Belongs to the metallo-beta-lactamase superfamily. Class-B beta-lactamase family.</text>
</comment>
<keyword evidence="11" id="KW-0862">Zinc</keyword>
<evidence type="ECO:0000256" key="8">
    <source>
        <dbReference type="ARBA" id="ARBA00022729"/>
    </source>
</evidence>
<evidence type="ECO:0000256" key="2">
    <source>
        <dbReference type="ARBA" id="ARBA00001947"/>
    </source>
</evidence>
<protein>
    <recommendedName>
        <fullName evidence="6">beta-lactamase</fullName>
        <ecNumber evidence="6">3.5.2.6</ecNumber>
    </recommendedName>
</protein>
<evidence type="ECO:0000256" key="3">
    <source>
        <dbReference type="ARBA" id="ARBA00004418"/>
    </source>
</evidence>
<dbReference type="InterPro" id="IPR001279">
    <property type="entry name" value="Metallo-B-lactamas"/>
</dbReference>
<dbReference type="GO" id="GO:0042597">
    <property type="term" value="C:periplasmic space"/>
    <property type="evidence" value="ECO:0007669"/>
    <property type="project" value="UniProtKB-SubCell"/>
</dbReference>
<feature type="domain" description="Metallo-beta-lactamase" evidence="16">
    <location>
        <begin position="24"/>
        <end position="216"/>
    </location>
</feature>
<keyword evidence="10" id="KW-0378">Hydrolase</keyword>
<keyword evidence="7" id="KW-0479">Metal-binding</keyword>
<keyword evidence="9" id="KW-0574">Periplasm</keyword>
<dbReference type="Pfam" id="PF00753">
    <property type="entry name" value="Lactamase_B"/>
    <property type="match status" value="1"/>
</dbReference>
<dbReference type="EMBL" id="WHOD01000087">
    <property type="protein sequence ID" value="NOU96153.1"/>
    <property type="molecule type" value="Genomic_DNA"/>
</dbReference>
<dbReference type="InterPro" id="IPR036866">
    <property type="entry name" value="RibonucZ/Hydroxyglut_hydro"/>
</dbReference>
<organism evidence="17 18">
    <name type="scientific">Paenibacillus foliorum</name>
    <dbReference type="NCBI Taxonomy" id="2654974"/>
    <lineage>
        <taxon>Bacteria</taxon>
        <taxon>Bacillati</taxon>
        <taxon>Bacillota</taxon>
        <taxon>Bacilli</taxon>
        <taxon>Bacillales</taxon>
        <taxon>Paenibacillaceae</taxon>
        <taxon>Paenibacillus</taxon>
    </lineage>
</organism>
<evidence type="ECO:0000256" key="1">
    <source>
        <dbReference type="ARBA" id="ARBA00001526"/>
    </source>
</evidence>
<accession>A0A972GXT8</accession>
<keyword evidence="18" id="KW-1185">Reference proteome</keyword>
<dbReference type="Gene3D" id="3.60.15.10">
    <property type="entry name" value="Ribonuclease Z/Hydroxyacylglutathione hydrolase-like"/>
    <property type="match status" value="1"/>
</dbReference>
<dbReference type="GO" id="GO:0046677">
    <property type="term" value="P:response to antibiotic"/>
    <property type="evidence" value="ECO:0007669"/>
    <property type="project" value="UniProtKB-KW"/>
</dbReference>
<dbReference type="PROSITE" id="PS00743">
    <property type="entry name" value="BETA_LACTAMASE_B_1"/>
    <property type="match status" value="1"/>
</dbReference>
<dbReference type="GO" id="GO:0017001">
    <property type="term" value="P:antibiotic catabolic process"/>
    <property type="evidence" value="ECO:0007669"/>
    <property type="project" value="InterPro"/>
</dbReference>
<evidence type="ECO:0000256" key="6">
    <source>
        <dbReference type="ARBA" id="ARBA00012865"/>
    </source>
</evidence>
<comment type="caution">
    <text evidence="17">The sequence shown here is derived from an EMBL/GenBank/DDBJ whole genome shotgun (WGS) entry which is preliminary data.</text>
</comment>
<comment type="subcellular location">
    <subcellularLocation>
        <location evidence="3">Periplasm</location>
    </subcellularLocation>
</comment>
<dbReference type="InterPro" id="IPR001018">
    <property type="entry name" value="Beta-lactamase_class-B_CS"/>
</dbReference>
<comment type="function">
    <text evidence="14">Counteracts the endogenous Pycsar antiviral defense system. Phosphodiesterase that enables metal-dependent hydrolysis of host cyclic nucleotide Pycsar defense signals such as cCMP and cUMP.</text>
</comment>
<evidence type="ECO:0000256" key="10">
    <source>
        <dbReference type="ARBA" id="ARBA00022801"/>
    </source>
</evidence>
<evidence type="ECO:0000259" key="16">
    <source>
        <dbReference type="SMART" id="SM00849"/>
    </source>
</evidence>
<comment type="catalytic activity">
    <reaction evidence="15">
        <text>3',5'-cyclic UMP + H2O = UMP + H(+)</text>
        <dbReference type="Rhea" id="RHEA:70575"/>
        <dbReference type="ChEBI" id="CHEBI:15377"/>
        <dbReference type="ChEBI" id="CHEBI:15378"/>
        <dbReference type="ChEBI" id="CHEBI:57865"/>
        <dbReference type="ChEBI" id="CHEBI:184387"/>
    </reaction>
    <physiologicalReaction direction="left-to-right" evidence="15">
        <dbReference type="Rhea" id="RHEA:70576"/>
    </physiologicalReaction>
</comment>
<reference evidence="17" key="1">
    <citation type="submission" date="2019-10" db="EMBL/GenBank/DDBJ databases">
        <title>Description of Paenibacillus glebae sp. nov.</title>
        <authorList>
            <person name="Carlier A."/>
            <person name="Qi S."/>
        </authorList>
    </citation>
    <scope>NUCLEOTIDE SEQUENCE</scope>
    <source>
        <strain evidence="17">LMG 31456</strain>
    </source>
</reference>